<dbReference type="OrthoDB" id="885694at2"/>
<feature type="signal peptide" evidence="1">
    <location>
        <begin position="1"/>
        <end position="18"/>
    </location>
</feature>
<dbReference type="AlphaFoldDB" id="A0A1M6KHA1"/>
<evidence type="ECO:0000256" key="1">
    <source>
        <dbReference type="SAM" id="SignalP"/>
    </source>
</evidence>
<evidence type="ECO:0008006" key="4">
    <source>
        <dbReference type="Google" id="ProtNLM"/>
    </source>
</evidence>
<name>A0A1M6KHA1_9BACT</name>
<dbReference type="RefSeq" id="WP_143164207.1">
    <property type="nucleotide sequence ID" value="NZ_FQYN01000008.1"/>
</dbReference>
<gene>
    <name evidence="2" type="ORF">SAMN02745146_3436</name>
</gene>
<keyword evidence="1" id="KW-0732">Signal</keyword>
<sequence length="228" mass="25539">MKGQLVQLLFGISLLSLAACTKKEDQPTVVEGTVMNKFTNQPVAGIPIVVIKESSAGHFSGVNRDSLTVAYTNAAGTYSHSFNASSGNNYYIKMNNSQTLHDLSYGWYGAKATAGSNNRIDFSVTPYKIVTVNINTNKRGKSNISFDFFSTVDTDNFGGFIFSDTVSSKQMIVFTRTIKVLPNRDYTFRKYTFNQVRTSNGNHIFQDYTYTQQTRRILYNDTTVINIR</sequence>
<proteinExistence type="predicted"/>
<evidence type="ECO:0000313" key="2">
    <source>
        <dbReference type="EMBL" id="SHJ58334.1"/>
    </source>
</evidence>
<reference evidence="2 3" key="1">
    <citation type="submission" date="2016-11" db="EMBL/GenBank/DDBJ databases">
        <authorList>
            <person name="Jaros S."/>
            <person name="Januszkiewicz K."/>
            <person name="Wedrychowicz H."/>
        </authorList>
    </citation>
    <scope>NUCLEOTIDE SEQUENCE [LARGE SCALE GENOMIC DNA]</scope>
    <source>
        <strain evidence="2 3">DSM 21074</strain>
    </source>
</reference>
<dbReference type="EMBL" id="FQYN01000008">
    <property type="protein sequence ID" value="SHJ58334.1"/>
    <property type="molecule type" value="Genomic_DNA"/>
</dbReference>
<dbReference type="Proteomes" id="UP000184418">
    <property type="component" value="Unassembled WGS sequence"/>
</dbReference>
<feature type="chain" id="PRO_5013359626" description="Carboxypeptidase regulatory-like domain-containing protein" evidence="1">
    <location>
        <begin position="19"/>
        <end position="228"/>
    </location>
</feature>
<organism evidence="2 3">
    <name type="scientific">Hymenobacter daecheongensis DSM 21074</name>
    <dbReference type="NCBI Taxonomy" id="1121955"/>
    <lineage>
        <taxon>Bacteria</taxon>
        <taxon>Pseudomonadati</taxon>
        <taxon>Bacteroidota</taxon>
        <taxon>Cytophagia</taxon>
        <taxon>Cytophagales</taxon>
        <taxon>Hymenobacteraceae</taxon>
        <taxon>Hymenobacter</taxon>
    </lineage>
</organism>
<protein>
    <recommendedName>
        <fullName evidence="4">Carboxypeptidase regulatory-like domain-containing protein</fullName>
    </recommendedName>
</protein>
<dbReference type="PROSITE" id="PS51257">
    <property type="entry name" value="PROKAR_LIPOPROTEIN"/>
    <property type="match status" value="1"/>
</dbReference>
<accession>A0A1M6KHA1</accession>
<keyword evidence="3" id="KW-1185">Reference proteome</keyword>
<evidence type="ECO:0000313" key="3">
    <source>
        <dbReference type="Proteomes" id="UP000184418"/>
    </source>
</evidence>